<evidence type="ECO:0000256" key="1">
    <source>
        <dbReference type="SAM" id="MobiDB-lite"/>
    </source>
</evidence>
<sequence length="90" mass="10484">MGSSYVWKVERWLDKGFVLQQKYEANTSRRSGVKEVKGPAYQETDDSSRYNQEYEEVFRIVHISEIGSIDREEVEAKAVEHIGNEVLKDD</sequence>
<evidence type="ECO:0000313" key="3">
    <source>
        <dbReference type="Proteomes" id="UP000202786"/>
    </source>
</evidence>
<dbReference type="KEGG" id="vg:16194078"/>
<dbReference type="GeneID" id="16194078"/>
<evidence type="ECO:0000313" key="2">
    <source>
        <dbReference type="EMBL" id="AGM11507.1"/>
    </source>
</evidence>
<proteinExistence type="predicted"/>
<protein>
    <submittedName>
        <fullName evidence="2">Uncharacterized protein</fullName>
    </submittedName>
</protein>
<feature type="region of interest" description="Disordered" evidence="1">
    <location>
        <begin position="29"/>
        <end position="48"/>
    </location>
</feature>
<dbReference type="RefSeq" id="YP_008059385.1">
    <property type="nucleotide sequence ID" value="NC_021328.1"/>
</dbReference>
<name>R4TLE5_9CAUD</name>
<dbReference type="EMBL" id="KC292026">
    <property type="protein sequence ID" value="AGM11507.1"/>
    <property type="molecule type" value="Genomic_DNA"/>
</dbReference>
<organism evidence="2 3">
    <name type="scientific">Halogranum tailed virus 1</name>
    <dbReference type="NCBI Taxonomy" id="1273749"/>
    <lineage>
        <taxon>Viruses</taxon>
        <taxon>Duplodnaviria</taxon>
        <taxon>Heunggongvirae</taxon>
        <taxon>Uroviricota</taxon>
        <taxon>Caudoviricetes</taxon>
        <taxon>Thumleimavirales</taxon>
        <taxon>Halomagnusviridae</taxon>
        <taxon>Hagravirus</taxon>
        <taxon>Hagravirus capitaneum</taxon>
        <taxon>Hagravirus HGTV1</taxon>
    </lineage>
</organism>
<gene>
    <name evidence="2" type="primary">210</name>
    <name evidence="2" type="ORF">HGTV1_210</name>
</gene>
<dbReference type="Proteomes" id="UP000202786">
    <property type="component" value="Segment"/>
</dbReference>
<reference evidence="2 3" key="1">
    <citation type="submission" date="2012-12" db="EMBL/GenBank/DDBJ databases">
        <authorList>
            <person name="Sencilo A."/>
            <person name="Jacobs-Sera D."/>
            <person name="Russell D.A."/>
            <person name="Ko C."/>
            <person name="Atanasova N."/>
            <person name="Osterlund E."/>
            <person name="Oksanen H.M."/>
            <person name="Bamford D.H."/>
            <person name="Hatfull G.F."/>
            <person name="Roine E."/>
            <person name="Hendrix R.W."/>
        </authorList>
    </citation>
    <scope>NUCLEOTIDE SEQUENCE [LARGE SCALE GENOMIC DNA]</scope>
</reference>
<accession>R4TLE5</accession>
<keyword evidence="3" id="KW-1185">Reference proteome</keyword>